<dbReference type="InterPro" id="IPR008894">
    <property type="entry name" value="QdtA_cupin_dom"/>
</dbReference>
<dbReference type="InterPro" id="IPR011051">
    <property type="entry name" value="RmlC_Cupin_sf"/>
</dbReference>
<dbReference type="Gene3D" id="2.60.120.10">
    <property type="entry name" value="Jelly Rolls"/>
    <property type="match status" value="1"/>
</dbReference>
<dbReference type="InterPro" id="IPR014710">
    <property type="entry name" value="RmlC-like_jellyroll"/>
</dbReference>
<dbReference type="EMBL" id="JBHSBN010000024">
    <property type="protein sequence ID" value="MFC4109414.1"/>
    <property type="molecule type" value="Genomic_DNA"/>
</dbReference>
<name>A0ABV8KTG3_9ACTN</name>
<dbReference type="SUPFAM" id="SSF51182">
    <property type="entry name" value="RmlC-like cupins"/>
    <property type="match status" value="1"/>
</dbReference>
<evidence type="ECO:0000259" key="2">
    <source>
        <dbReference type="Pfam" id="PF05523"/>
    </source>
</evidence>
<sequence length="173" mass="19224">MTAERVSGTKVAGVTLHRLDFVRDLRGDLSVGEFERDVPFPVRRYFVVLDVPSEKVRGQHAHRTCHQFLICVKGQCSVVADDGVSRHEFLLRGPATGLHLPPMTWATQYRYSADATLLVFASHYYDPDDYIRDYAEFVALADRCRDAGSDRRPGTDARPPSRGGPATASGSLD</sequence>
<evidence type="ECO:0000256" key="1">
    <source>
        <dbReference type="SAM" id="MobiDB-lite"/>
    </source>
</evidence>
<organism evidence="3 4">
    <name type="scientific">Micromonospora zhanjiangensis</name>
    <dbReference type="NCBI Taxonomy" id="1522057"/>
    <lineage>
        <taxon>Bacteria</taxon>
        <taxon>Bacillati</taxon>
        <taxon>Actinomycetota</taxon>
        <taxon>Actinomycetes</taxon>
        <taxon>Micromonosporales</taxon>
        <taxon>Micromonosporaceae</taxon>
        <taxon>Micromonospora</taxon>
    </lineage>
</organism>
<reference evidence="4" key="1">
    <citation type="journal article" date="2019" name="Int. J. Syst. Evol. Microbiol.">
        <title>The Global Catalogue of Microorganisms (GCM) 10K type strain sequencing project: providing services to taxonomists for standard genome sequencing and annotation.</title>
        <authorList>
            <consortium name="The Broad Institute Genomics Platform"/>
            <consortium name="The Broad Institute Genome Sequencing Center for Infectious Disease"/>
            <person name="Wu L."/>
            <person name="Ma J."/>
        </authorList>
    </citation>
    <scope>NUCLEOTIDE SEQUENCE [LARGE SCALE GENOMIC DNA]</scope>
    <source>
        <strain evidence="4">2902at01</strain>
    </source>
</reference>
<comment type="caution">
    <text evidence="3">The sequence shown here is derived from an EMBL/GenBank/DDBJ whole genome shotgun (WGS) entry which is preliminary data.</text>
</comment>
<dbReference type="Pfam" id="PF05523">
    <property type="entry name" value="FdtA"/>
    <property type="match status" value="1"/>
</dbReference>
<feature type="compositionally biased region" description="Basic and acidic residues" evidence="1">
    <location>
        <begin position="146"/>
        <end position="155"/>
    </location>
</feature>
<gene>
    <name evidence="3" type="ORF">ACFOX0_26225</name>
</gene>
<dbReference type="Proteomes" id="UP001595868">
    <property type="component" value="Unassembled WGS sequence"/>
</dbReference>
<accession>A0ABV8KTG3</accession>
<keyword evidence="4" id="KW-1185">Reference proteome</keyword>
<feature type="region of interest" description="Disordered" evidence="1">
    <location>
        <begin position="146"/>
        <end position="173"/>
    </location>
</feature>
<feature type="domain" description="Sugar 3,4-ketoisomerase QdtA cupin" evidence="2">
    <location>
        <begin position="13"/>
        <end position="140"/>
    </location>
</feature>
<evidence type="ECO:0000313" key="4">
    <source>
        <dbReference type="Proteomes" id="UP001595868"/>
    </source>
</evidence>
<dbReference type="CDD" id="cd20292">
    <property type="entry name" value="cupin_QdtA-like"/>
    <property type="match status" value="1"/>
</dbReference>
<proteinExistence type="predicted"/>
<protein>
    <submittedName>
        <fullName evidence="3">FdtA/QdtA family cupin domain-containing protein</fullName>
    </submittedName>
</protein>
<dbReference type="RefSeq" id="WP_377550864.1">
    <property type="nucleotide sequence ID" value="NZ_JBHSBN010000024.1"/>
</dbReference>
<evidence type="ECO:0000313" key="3">
    <source>
        <dbReference type="EMBL" id="MFC4109414.1"/>
    </source>
</evidence>